<organism evidence="1 2">
    <name type="scientific">Panagrolaimus sp. ES5</name>
    <dbReference type="NCBI Taxonomy" id="591445"/>
    <lineage>
        <taxon>Eukaryota</taxon>
        <taxon>Metazoa</taxon>
        <taxon>Ecdysozoa</taxon>
        <taxon>Nematoda</taxon>
        <taxon>Chromadorea</taxon>
        <taxon>Rhabditida</taxon>
        <taxon>Tylenchina</taxon>
        <taxon>Panagrolaimomorpha</taxon>
        <taxon>Panagrolaimoidea</taxon>
        <taxon>Panagrolaimidae</taxon>
        <taxon>Panagrolaimus</taxon>
    </lineage>
</organism>
<proteinExistence type="predicted"/>
<dbReference type="WBParaSite" id="ES5_v2.g18658.t1">
    <property type="protein sequence ID" value="ES5_v2.g18658.t1"/>
    <property type="gene ID" value="ES5_v2.g18658"/>
</dbReference>
<reference evidence="2" key="1">
    <citation type="submission" date="2022-11" db="UniProtKB">
        <authorList>
            <consortium name="WormBaseParasite"/>
        </authorList>
    </citation>
    <scope>IDENTIFICATION</scope>
</reference>
<name>A0AC34FN69_9BILA</name>
<dbReference type="Proteomes" id="UP000887579">
    <property type="component" value="Unplaced"/>
</dbReference>
<sequence>MAAKSFLQLRQLFRHAANLKPSASYLPLYATSFRAISTSSALFNTPSPKSSEFDHKLVQSNIPPKSAPKKETLLTIDWILQGLTPQFMKTRLQPIFEKMDPEVDFIDEIFGYRAKGVSQLGVHITKVRSYFRWKSPYNKTAHKGSYLFEDDKYVVLLWGLETMDSSFWTYFPSFITGKETPVRYLEGALHFTVSPEGKITKIVNRKITERDIKLAKEFGDLKASENERFDKEDKKAAEAELKENIKRQEG</sequence>
<evidence type="ECO:0000313" key="2">
    <source>
        <dbReference type="WBParaSite" id="ES5_v2.g18658.t1"/>
    </source>
</evidence>
<evidence type="ECO:0000313" key="1">
    <source>
        <dbReference type="Proteomes" id="UP000887579"/>
    </source>
</evidence>
<protein>
    <submittedName>
        <fullName evidence="2">Uncharacterized protein</fullName>
    </submittedName>
</protein>
<accession>A0AC34FN69</accession>